<proteinExistence type="predicted"/>
<organism evidence="1 2">
    <name type="scientific">Candidatus Iainarchaeum sp</name>
    <dbReference type="NCBI Taxonomy" id="3101447"/>
    <lineage>
        <taxon>Archaea</taxon>
        <taxon>Candidatus Iainarchaeota</taxon>
        <taxon>Candidatus Iainarchaeia</taxon>
        <taxon>Candidatus Iainarchaeales</taxon>
        <taxon>Candidatus Iainarchaeaceae</taxon>
        <taxon>Candidatus Iainarchaeum</taxon>
    </lineage>
</organism>
<accession>A0A8T4L9G1</accession>
<dbReference type="AlphaFoldDB" id="A0A8T4L9G1"/>
<sequence length="95" mass="11250">MSALGRRLRRPIDFVRERARGWKQTGARMGHSLVGGGLRERESQFHPQNPHKIGFWAKLWMWLTSSSELRAIEDKRLAWEYKYLEDQRKARQGGQ</sequence>
<reference evidence="1" key="2">
    <citation type="submission" date="2021-05" db="EMBL/GenBank/DDBJ databases">
        <title>Protein family content uncovers lineage relationships and bacterial pathway maintenance mechanisms in DPANN archaea.</title>
        <authorList>
            <person name="Castelle C.J."/>
            <person name="Meheust R."/>
            <person name="Jaffe A.L."/>
            <person name="Seitz K."/>
            <person name="Gong X."/>
            <person name="Baker B.J."/>
            <person name="Banfield J.F."/>
        </authorList>
    </citation>
    <scope>NUCLEOTIDE SEQUENCE</scope>
    <source>
        <strain evidence="1">RIFCSPLOWO2_01_FULL_58_19</strain>
    </source>
</reference>
<dbReference type="Proteomes" id="UP000678237">
    <property type="component" value="Unassembled WGS sequence"/>
</dbReference>
<reference evidence="1" key="1">
    <citation type="submission" date="2021-03" db="EMBL/GenBank/DDBJ databases">
        <authorList>
            <person name="Jaffe A."/>
        </authorList>
    </citation>
    <scope>NUCLEOTIDE SEQUENCE</scope>
    <source>
        <strain evidence="1">RIFCSPLOWO2_01_FULL_58_19</strain>
    </source>
</reference>
<comment type="caution">
    <text evidence="1">The sequence shown here is derived from an EMBL/GenBank/DDBJ whole genome shotgun (WGS) entry which is preliminary data.</text>
</comment>
<evidence type="ECO:0000313" key="2">
    <source>
        <dbReference type="Proteomes" id="UP000678237"/>
    </source>
</evidence>
<gene>
    <name evidence="1" type="ORF">J4203_05630</name>
</gene>
<evidence type="ECO:0000313" key="1">
    <source>
        <dbReference type="EMBL" id="MBS3063324.1"/>
    </source>
</evidence>
<name>A0A8T4L9G1_9ARCH</name>
<dbReference type="EMBL" id="JAGVWE010000004">
    <property type="protein sequence ID" value="MBS3063324.1"/>
    <property type="molecule type" value="Genomic_DNA"/>
</dbReference>
<protein>
    <submittedName>
        <fullName evidence="1">Uncharacterized protein</fullName>
    </submittedName>
</protein>